<keyword evidence="1" id="KW-0175">Coiled coil</keyword>
<evidence type="ECO:0000256" key="3">
    <source>
        <dbReference type="SAM" id="Phobius"/>
    </source>
</evidence>
<keyword evidence="3" id="KW-0812">Transmembrane</keyword>
<evidence type="ECO:0000256" key="1">
    <source>
        <dbReference type="SAM" id="Coils"/>
    </source>
</evidence>
<dbReference type="OrthoDB" id="269909at2759"/>
<dbReference type="VEuPathDB" id="TriTrypDB:TM35_000013830"/>
<keyword evidence="3" id="KW-0472">Membrane</keyword>
<evidence type="ECO:0000313" key="4">
    <source>
        <dbReference type="EMBL" id="ORC93506.1"/>
    </source>
</evidence>
<dbReference type="PANTHER" id="PTHR34157:SF2">
    <property type="entry name" value="TUZIN"/>
    <property type="match status" value="1"/>
</dbReference>
<evidence type="ECO:0000256" key="2">
    <source>
        <dbReference type="SAM" id="MobiDB-lite"/>
    </source>
</evidence>
<name>A0A1X0P9A6_9TRYP</name>
<dbReference type="Proteomes" id="UP000192257">
    <property type="component" value="Unassembled WGS sequence"/>
</dbReference>
<dbReference type="EMBL" id="NBCO01000001">
    <property type="protein sequence ID" value="ORC93506.1"/>
    <property type="molecule type" value="Genomic_DNA"/>
</dbReference>
<dbReference type="PANTHER" id="PTHR34157">
    <property type="entry name" value="TUZIN"/>
    <property type="match status" value="1"/>
</dbReference>
<reference evidence="4 5" key="1">
    <citation type="submission" date="2017-03" db="EMBL/GenBank/DDBJ databases">
        <title>An alternative strategy for trypanosome survival in the mammalian bloodstream revealed through genome and transcriptome analysis of the ubiquitous bovine parasite Trypanosoma (Megatrypanum) theileri.</title>
        <authorList>
            <person name="Kelly S."/>
            <person name="Ivens A."/>
            <person name="Mott A."/>
            <person name="O'Neill E."/>
            <person name="Emms D."/>
            <person name="Macleod O."/>
            <person name="Voorheis P."/>
            <person name="Matthews J."/>
            <person name="Matthews K."/>
            <person name="Carrington M."/>
        </authorList>
    </citation>
    <scope>NUCLEOTIDE SEQUENCE [LARGE SCALE GENOMIC DNA]</scope>
    <source>
        <strain evidence="4">Edinburgh</strain>
    </source>
</reference>
<keyword evidence="3" id="KW-1133">Transmembrane helix</keyword>
<proteinExistence type="predicted"/>
<dbReference type="SUPFAM" id="SSF52540">
    <property type="entry name" value="P-loop containing nucleoside triphosphate hydrolases"/>
    <property type="match status" value="1"/>
</dbReference>
<gene>
    <name evidence="4" type="ORF">TM35_000013830</name>
</gene>
<dbReference type="AlphaFoldDB" id="A0A1X0P9A6"/>
<protein>
    <submittedName>
        <fullName evidence="4">Tuzin</fullName>
    </submittedName>
</protein>
<comment type="caution">
    <text evidence="4">The sequence shown here is derived from an EMBL/GenBank/DDBJ whole genome shotgun (WGS) entry which is preliminary data.</text>
</comment>
<dbReference type="RefSeq" id="XP_028887572.1">
    <property type="nucleotide sequence ID" value="XM_029021064.1"/>
</dbReference>
<accession>A0A1X0P9A6</accession>
<feature type="region of interest" description="Disordered" evidence="2">
    <location>
        <begin position="153"/>
        <end position="200"/>
    </location>
</feature>
<keyword evidence="5" id="KW-1185">Reference proteome</keyword>
<evidence type="ECO:0000313" key="5">
    <source>
        <dbReference type="Proteomes" id="UP000192257"/>
    </source>
</evidence>
<feature type="compositionally biased region" description="Polar residues" evidence="2">
    <location>
        <begin position="190"/>
        <end position="200"/>
    </location>
</feature>
<dbReference type="InterPro" id="IPR027417">
    <property type="entry name" value="P-loop_NTPase"/>
</dbReference>
<feature type="compositionally biased region" description="Polar residues" evidence="2">
    <location>
        <begin position="153"/>
        <end position="162"/>
    </location>
</feature>
<feature type="compositionally biased region" description="Low complexity" evidence="2">
    <location>
        <begin position="171"/>
        <end position="187"/>
    </location>
</feature>
<sequence length="682" mass="75348">MRQCVRFMMPIGSAAAGKTASQAISSVASTTNATNSIPTSIGTATIVNTQDATAQMSLQGLSVAAYFDNSETASTDKPIAIGHITAQISESVYAVFFKEIALSPVIEVGSRVYVTYGRDFPISPETGRQSEGVPSQAQGVGAAVIERTSVDSAANRSVTPVNGSVKKPSETTTTTATTTTTTTPTAADSFPNTSRPSPSSSLGTIIGGLVAKVNGNGTFAVLLDNDRFDLAVPREMITLSEGRSKFISNEKFQEVLEWVKSAGVDRRSDQESTSCILFHRGWRADKLYLLESADVHCLSHLNKSVRMSVLEKSEWERDQHRQKREQIKERTKEKEIRYVLIKYSGVFSACVAVLGVMSVFGWNFKNYKKQQRSYQLALAANTLSLQGGRHHIKGYVPRETEEQRVRQTLREQDLSHPRVIVFAGFFGSGKSILIRSAIRKEKMAAVFVDIRANEDPLRSIVKSLGVQNIDACGDLLDFIGDASERAKKAMHGVTPLLVLKLREGSSLMRVYNEVVALACDRRLCHVVIEVPIESLTIAMTALPRLDFHLIPNFSVSEAFRYTQHTIDPLELTNFIEIVGTNSNDLDELFAAVQHGRTSATAYTNQKLVKAMRQLQAAWAKDPSLREAVINLAQFPFETGQREGCDYSSLRNEALRDIVMYNPITDVWMFHQKVFHTAARCWQ</sequence>
<feature type="transmembrane region" description="Helical" evidence="3">
    <location>
        <begin position="340"/>
        <end position="362"/>
    </location>
</feature>
<feature type="coiled-coil region" evidence="1">
    <location>
        <begin position="310"/>
        <end position="337"/>
    </location>
</feature>
<dbReference type="GeneID" id="39980844"/>
<organism evidence="4 5">
    <name type="scientific">Trypanosoma theileri</name>
    <dbReference type="NCBI Taxonomy" id="67003"/>
    <lineage>
        <taxon>Eukaryota</taxon>
        <taxon>Discoba</taxon>
        <taxon>Euglenozoa</taxon>
        <taxon>Kinetoplastea</taxon>
        <taxon>Metakinetoplastina</taxon>
        <taxon>Trypanosomatida</taxon>
        <taxon>Trypanosomatidae</taxon>
        <taxon>Trypanosoma</taxon>
    </lineage>
</organism>